<dbReference type="Proteomes" id="UP000009286">
    <property type="component" value="Chromosome"/>
</dbReference>
<dbReference type="CDD" id="cd07177">
    <property type="entry name" value="terB_like"/>
    <property type="match status" value="1"/>
</dbReference>
<dbReference type="Gene3D" id="1.10.3680.10">
    <property type="entry name" value="TerB-like"/>
    <property type="match status" value="1"/>
</dbReference>
<dbReference type="OrthoDB" id="5294038at2"/>
<gene>
    <name evidence="1" type="ordered locus">MICA_854</name>
</gene>
<name>G2KRE0_MICAA</name>
<dbReference type="AlphaFoldDB" id="G2KRE0"/>
<sequence length="164" mass="18949">MTDQTQGQAQEMSDSRFHMWRAIFAMAHADSVVTNEERAFMYKILTEEPLSAIQRAQLERDISAPQSIPDMFAKITDPDDRSQFFYFARMLVWTDGDFGAQEQKILLELNKAHVKMTDMDSFTGDMAFELDEEDKMNILFDHTAVEEGAQGGLLGAFYRRFRKK</sequence>
<dbReference type="EMBL" id="CP002382">
    <property type="protein sequence ID" value="AEP09187.1"/>
    <property type="molecule type" value="Genomic_DNA"/>
</dbReference>
<keyword evidence="2" id="KW-1185">Reference proteome</keyword>
<dbReference type="InterPro" id="IPR007486">
    <property type="entry name" value="YebE"/>
</dbReference>
<dbReference type="STRING" id="856793.MICA_854"/>
<dbReference type="InterPro" id="IPR029024">
    <property type="entry name" value="TerB-like"/>
</dbReference>
<accession>G2KRE0</accession>
<dbReference type="eggNOG" id="COG2979">
    <property type="taxonomic scope" value="Bacteria"/>
</dbReference>
<evidence type="ECO:0000313" key="2">
    <source>
        <dbReference type="Proteomes" id="UP000009286"/>
    </source>
</evidence>
<organism evidence="1 2">
    <name type="scientific">Micavibrio aeruginosavorus (strain ARL-13)</name>
    <dbReference type="NCBI Taxonomy" id="856793"/>
    <lineage>
        <taxon>Bacteria</taxon>
        <taxon>Pseudomonadati</taxon>
        <taxon>Bdellovibrionota</taxon>
        <taxon>Bdellovibrionia</taxon>
        <taxon>Bdellovibrionales</taxon>
        <taxon>Pseudobdellovibrionaceae</taxon>
        <taxon>Micavibrio</taxon>
    </lineage>
</organism>
<protein>
    <recommendedName>
        <fullName evidence="3">TerB family tellurite resistance protein</fullName>
    </recommendedName>
</protein>
<evidence type="ECO:0000313" key="1">
    <source>
        <dbReference type="EMBL" id="AEP09187.1"/>
    </source>
</evidence>
<dbReference type="Pfam" id="PF04391">
    <property type="entry name" value="DUF533"/>
    <property type="match status" value="1"/>
</dbReference>
<evidence type="ECO:0008006" key="3">
    <source>
        <dbReference type="Google" id="ProtNLM"/>
    </source>
</evidence>
<dbReference type="KEGG" id="mai:MICA_854"/>
<dbReference type="SUPFAM" id="SSF158682">
    <property type="entry name" value="TerB-like"/>
    <property type="match status" value="1"/>
</dbReference>
<proteinExistence type="predicted"/>
<reference evidence="1 2" key="1">
    <citation type="journal article" date="2011" name="BMC Genomics">
        <title>Genomic insights into an obligate epibiotic bacterial predator: Micavibrio aeruginosavorus ARL-13.</title>
        <authorList>
            <person name="Wang Z."/>
            <person name="Kadouri D."/>
            <person name="Wu M."/>
        </authorList>
    </citation>
    <scope>NUCLEOTIDE SEQUENCE [LARGE SCALE GENOMIC DNA]</scope>
    <source>
        <strain evidence="1 2">ARL-13</strain>
    </source>
</reference>
<dbReference type="RefSeq" id="WP_014102410.1">
    <property type="nucleotide sequence ID" value="NC_016026.1"/>
</dbReference>
<dbReference type="HOGENOM" id="CLU_1617122_0_0_5"/>